<reference evidence="2 3" key="1">
    <citation type="submission" date="2017-12" db="EMBL/GenBank/DDBJ databases">
        <title>Comparative genomics of Botrytis spp.</title>
        <authorList>
            <person name="Valero-Jimenez C.A."/>
            <person name="Tapia P."/>
            <person name="Veloso J."/>
            <person name="Silva-Moreno E."/>
            <person name="Staats M."/>
            <person name="Valdes J.H."/>
            <person name="Van Kan J.A.L."/>
        </authorList>
    </citation>
    <scope>NUCLEOTIDE SEQUENCE [LARGE SCALE GENOMIC DNA]</scope>
    <source>
        <strain evidence="2 3">MUCL3349</strain>
    </source>
</reference>
<proteinExistence type="predicted"/>
<dbReference type="Proteomes" id="UP000297280">
    <property type="component" value="Unassembled WGS sequence"/>
</dbReference>
<evidence type="ECO:0000256" key="1">
    <source>
        <dbReference type="SAM" id="MobiDB-lite"/>
    </source>
</evidence>
<feature type="region of interest" description="Disordered" evidence="1">
    <location>
        <begin position="18"/>
        <end position="69"/>
    </location>
</feature>
<comment type="caution">
    <text evidence="2">The sequence shown here is derived from an EMBL/GenBank/DDBJ whole genome shotgun (WGS) entry which is preliminary data.</text>
</comment>
<accession>A0A4Z1KFZ8</accession>
<dbReference type="AlphaFoldDB" id="A0A4Z1KFZ8"/>
<gene>
    <name evidence="2" type="ORF">BPOR_0495g00060</name>
</gene>
<evidence type="ECO:0000313" key="3">
    <source>
        <dbReference type="Proteomes" id="UP000297280"/>
    </source>
</evidence>
<feature type="compositionally biased region" description="Polar residues" evidence="1">
    <location>
        <begin position="59"/>
        <end position="69"/>
    </location>
</feature>
<keyword evidence="3" id="KW-1185">Reference proteome</keyword>
<evidence type="ECO:0000313" key="2">
    <source>
        <dbReference type="EMBL" id="TGO84520.1"/>
    </source>
</evidence>
<protein>
    <submittedName>
        <fullName evidence="2">Uncharacterized protein</fullName>
    </submittedName>
</protein>
<dbReference type="EMBL" id="PQXO01000494">
    <property type="protein sequence ID" value="TGO84520.1"/>
    <property type="molecule type" value="Genomic_DNA"/>
</dbReference>
<organism evidence="2 3">
    <name type="scientific">Botrytis porri</name>
    <dbReference type="NCBI Taxonomy" id="87229"/>
    <lineage>
        <taxon>Eukaryota</taxon>
        <taxon>Fungi</taxon>
        <taxon>Dikarya</taxon>
        <taxon>Ascomycota</taxon>
        <taxon>Pezizomycotina</taxon>
        <taxon>Leotiomycetes</taxon>
        <taxon>Helotiales</taxon>
        <taxon>Sclerotiniaceae</taxon>
        <taxon>Botrytis</taxon>
    </lineage>
</organism>
<feature type="compositionally biased region" description="Basic and acidic residues" evidence="1">
    <location>
        <begin position="41"/>
        <end position="58"/>
    </location>
</feature>
<name>A0A4Z1KFZ8_9HELO</name>
<sequence>MASRIKVWILKGLSSTYDAQAKGSDSPVIDTKFGQQLSIDDVPKSSKAYDSDDSREEANPSNSQHSYDI</sequence>